<organism evidence="2">
    <name type="scientific">Anopheles sinensis</name>
    <name type="common">Mosquito</name>
    <dbReference type="NCBI Taxonomy" id="74873"/>
    <lineage>
        <taxon>Eukaryota</taxon>
        <taxon>Metazoa</taxon>
        <taxon>Ecdysozoa</taxon>
        <taxon>Arthropoda</taxon>
        <taxon>Hexapoda</taxon>
        <taxon>Insecta</taxon>
        <taxon>Pterygota</taxon>
        <taxon>Neoptera</taxon>
        <taxon>Endopterygota</taxon>
        <taxon>Diptera</taxon>
        <taxon>Nematocera</taxon>
        <taxon>Culicoidea</taxon>
        <taxon>Culicidae</taxon>
        <taxon>Anophelinae</taxon>
        <taxon>Anopheles</taxon>
    </lineage>
</organism>
<accession>A0A084VK60</accession>
<feature type="region of interest" description="Disordered" evidence="1">
    <location>
        <begin position="35"/>
        <end position="198"/>
    </location>
</feature>
<keyword evidence="4" id="KW-1185">Reference proteome</keyword>
<dbReference type="VEuPathDB" id="VectorBase:ASIC005708"/>
<dbReference type="EnsemblMetazoa" id="ASIC005708-RA">
    <property type="protein sequence ID" value="ASIC005708-PA"/>
    <property type="gene ID" value="ASIC005708"/>
</dbReference>
<protein>
    <submittedName>
        <fullName evidence="2 3">Uncharacterized protein</fullName>
    </submittedName>
</protein>
<name>A0A084VK60_ANOSI</name>
<reference evidence="3" key="2">
    <citation type="submission" date="2020-05" db="UniProtKB">
        <authorList>
            <consortium name="EnsemblMetazoa"/>
        </authorList>
    </citation>
    <scope>IDENTIFICATION</scope>
</reference>
<sequence length="386" mass="40016">MALNIAVPMSGVGDLLDGFGLLSPISPVSIGCHSSRKEAVSPVGSESSGVSSLDLEDIKKQTPSPPTLPDESKENSDSSTGGSSSPSSDSSSSSAASTISTTSSRTTSTSSSSSAPSSDDDGSQSAEESDRKQQLSQDEPTSDSALPFSPLPSPTSSLASSAAGISEPNGSPSIGAATIPTVNANASTPSSSPTPPTTKLWSTFGETLFVPPFVPIAPATPTTTTTTTTEPIYRLPRPAIRYANRNILDLASNIRWDGGAAGGPGDFAVHFAELPQTDNIQLFLSNRSQYHRLGPNGHIQEYRIVSCECCDFKYPVNLKNQSMRYGGGAQSGAASTSVSSSSLAGASNGGSNWKNNTVVHETAAKILMELNKIQQQQQPSYYAPFL</sequence>
<evidence type="ECO:0000313" key="3">
    <source>
        <dbReference type="EnsemblMetazoa" id="ASIC005708-PA"/>
    </source>
</evidence>
<feature type="compositionally biased region" description="Low complexity" evidence="1">
    <location>
        <begin position="142"/>
        <end position="163"/>
    </location>
</feature>
<feature type="compositionally biased region" description="Low complexity" evidence="1">
    <location>
        <begin position="43"/>
        <end position="53"/>
    </location>
</feature>
<evidence type="ECO:0000313" key="2">
    <source>
        <dbReference type="EMBL" id="KFB38354.1"/>
    </source>
</evidence>
<feature type="compositionally biased region" description="Low complexity" evidence="1">
    <location>
        <begin position="77"/>
        <end position="117"/>
    </location>
</feature>
<gene>
    <name evidence="2" type="ORF">ZHAS_00005708</name>
</gene>
<dbReference type="EMBL" id="ATLV01014114">
    <property type="status" value="NOT_ANNOTATED_CDS"/>
    <property type="molecule type" value="Genomic_DNA"/>
</dbReference>
<proteinExistence type="predicted"/>
<dbReference type="Proteomes" id="UP000030765">
    <property type="component" value="Unassembled WGS sequence"/>
</dbReference>
<evidence type="ECO:0000313" key="4">
    <source>
        <dbReference type="Proteomes" id="UP000030765"/>
    </source>
</evidence>
<evidence type="ECO:0000256" key="1">
    <source>
        <dbReference type="SAM" id="MobiDB-lite"/>
    </source>
</evidence>
<reference evidence="2 4" key="1">
    <citation type="journal article" date="2014" name="BMC Genomics">
        <title>Genome sequence of Anopheles sinensis provides insight into genetics basis of mosquito competence for malaria parasites.</title>
        <authorList>
            <person name="Zhou D."/>
            <person name="Zhang D."/>
            <person name="Ding G."/>
            <person name="Shi L."/>
            <person name="Hou Q."/>
            <person name="Ye Y."/>
            <person name="Xu Y."/>
            <person name="Zhou H."/>
            <person name="Xiong C."/>
            <person name="Li S."/>
            <person name="Yu J."/>
            <person name="Hong S."/>
            <person name="Yu X."/>
            <person name="Zou P."/>
            <person name="Chen C."/>
            <person name="Chang X."/>
            <person name="Wang W."/>
            <person name="Lv Y."/>
            <person name="Sun Y."/>
            <person name="Ma L."/>
            <person name="Shen B."/>
            <person name="Zhu C."/>
        </authorList>
    </citation>
    <scope>NUCLEOTIDE SEQUENCE [LARGE SCALE GENOMIC DNA]</scope>
</reference>
<dbReference type="AlphaFoldDB" id="A0A084VK60"/>
<dbReference type="EMBL" id="KE524943">
    <property type="protein sequence ID" value="KFB38354.1"/>
    <property type="molecule type" value="Genomic_DNA"/>
</dbReference>
<dbReference type="OrthoDB" id="7743897at2759"/>
<dbReference type="STRING" id="74873.A0A084VK60"/>